<comment type="caution">
    <text evidence="4">The sequence shown here is derived from an EMBL/GenBank/DDBJ whole genome shotgun (WGS) entry which is preliminary data.</text>
</comment>
<dbReference type="RefSeq" id="WP_106515302.1">
    <property type="nucleotide sequence ID" value="NZ_PXYI01000009.1"/>
</dbReference>
<dbReference type="SUPFAM" id="SSF53686">
    <property type="entry name" value="Tryptophan synthase beta subunit-like PLP-dependent enzymes"/>
    <property type="match status" value="1"/>
</dbReference>
<dbReference type="InterPro" id="IPR001926">
    <property type="entry name" value="TrpB-like_PALP"/>
</dbReference>
<organism evidence="4 5">
    <name type="scientific">Allosphingosinicella deserti</name>
    <dbReference type="NCBI Taxonomy" id="2116704"/>
    <lineage>
        <taxon>Bacteria</taxon>
        <taxon>Pseudomonadati</taxon>
        <taxon>Pseudomonadota</taxon>
        <taxon>Alphaproteobacteria</taxon>
        <taxon>Sphingomonadales</taxon>
        <taxon>Sphingomonadaceae</taxon>
        <taxon>Allosphingosinicella</taxon>
    </lineage>
</organism>
<evidence type="ECO:0000313" key="4">
    <source>
        <dbReference type="EMBL" id="PSJ37310.1"/>
    </source>
</evidence>
<dbReference type="AlphaFoldDB" id="A0A2P7QHA1"/>
<dbReference type="EMBL" id="PXYI01000009">
    <property type="protein sequence ID" value="PSJ37310.1"/>
    <property type="molecule type" value="Genomic_DNA"/>
</dbReference>
<protein>
    <submittedName>
        <fullName evidence="4">PLP-dependent lyase/thiolase</fullName>
    </submittedName>
</protein>
<feature type="domain" description="Tryptophan synthase beta chain-like PALP" evidence="3">
    <location>
        <begin position="16"/>
        <end position="334"/>
    </location>
</feature>
<dbReference type="InterPro" id="IPR036052">
    <property type="entry name" value="TrpB-like_PALP_sf"/>
</dbReference>
<accession>A0A2P7QHA1</accession>
<evidence type="ECO:0000256" key="1">
    <source>
        <dbReference type="ARBA" id="ARBA00001933"/>
    </source>
</evidence>
<name>A0A2P7QHA1_9SPHN</name>
<evidence type="ECO:0000256" key="2">
    <source>
        <dbReference type="ARBA" id="ARBA00022898"/>
    </source>
</evidence>
<dbReference type="GO" id="GO:0016829">
    <property type="term" value="F:lyase activity"/>
    <property type="evidence" value="ECO:0007669"/>
    <property type="project" value="UniProtKB-KW"/>
</dbReference>
<dbReference type="OrthoDB" id="34584at2"/>
<keyword evidence="4" id="KW-0456">Lyase</keyword>
<dbReference type="Proteomes" id="UP000241167">
    <property type="component" value="Unassembled WGS sequence"/>
</dbReference>
<evidence type="ECO:0000313" key="5">
    <source>
        <dbReference type="Proteomes" id="UP000241167"/>
    </source>
</evidence>
<sequence length="346" mass="35346">MEFRSRIIEAFRTPVVTPLVPAPSLARRCGIAAVHIKDESKRPFGNFKMLGGLGAGLKALARHAGLSVDELLAPHHVGLPPLLCASDGNHGLAVAAAAHAAGGKALIFLPAQVDEARAGRIAAMGGDIRRVAGTYDDAVDEARMLAGTGGGLLVADTSDQLKDPVVGDVMAGYGRVAEEILNQNAGHPRFTHAFIQAGVGGLAAAMAQGLAPMIGEAPQMIVVEPERAACVAHALRTGFAERIAGTLDTKAEMLSCGIASASAVEILRRHRATAVTVSEAGLAAAVSILVSEAALPTTPSGAAGLTGLLRVAGTPWLRTAIRLGPGSRVLLVVTEGAVRFEGVDSD</sequence>
<comment type="cofactor">
    <cofactor evidence="1">
        <name>pyridoxal 5'-phosphate</name>
        <dbReference type="ChEBI" id="CHEBI:597326"/>
    </cofactor>
</comment>
<dbReference type="PANTHER" id="PTHR42937">
    <property type="match status" value="1"/>
</dbReference>
<proteinExistence type="predicted"/>
<reference evidence="4 5" key="1">
    <citation type="submission" date="2018-03" db="EMBL/GenBank/DDBJ databases">
        <title>The draft genome of Sphingosinicella sp. GL-C-18.</title>
        <authorList>
            <person name="Liu L."/>
            <person name="Li L."/>
            <person name="Liang L."/>
            <person name="Zhang X."/>
            <person name="Wang T."/>
        </authorList>
    </citation>
    <scope>NUCLEOTIDE SEQUENCE [LARGE SCALE GENOMIC DNA]</scope>
    <source>
        <strain evidence="4 5">GL-C-18</strain>
    </source>
</reference>
<dbReference type="Pfam" id="PF00291">
    <property type="entry name" value="PALP"/>
    <property type="match status" value="1"/>
</dbReference>
<gene>
    <name evidence="4" type="ORF">C7I55_22595</name>
</gene>
<keyword evidence="5" id="KW-1185">Reference proteome</keyword>
<dbReference type="PANTHER" id="PTHR42937:SF1">
    <property type="entry name" value="DIAMINOPROPIONATE AMMONIA-LYASE"/>
    <property type="match status" value="1"/>
</dbReference>
<dbReference type="Gene3D" id="3.40.50.1100">
    <property type="match status" value="2"/>
</dbReference>
<evidence type="ECO:0000259" key="3">
    <source>
        <dbReference type="Pfam" id="PF00291"/>
    </source>
</evidence>
<keyword evidence="2" id="KW-0663">Pyridoxal phosphate</keyword>
<dbReference type="CDD" id="cd00640">
    <property type="entry name" value="Trp-synth-beta_II"/>
    <property type="match status" value="1"/>
</dbReference>